<evidence type="ECO:0000256" key="1">
    <source>
        <dbReference type="ARBA" id="ARBA00007447"/>
    </source>
</evidence>
<evidence type="ECO:0000259" key="4">
    <source>
        <dbReference type="PROSITE" id="PS51767"/>
    </source>
</evidence>
<dbReference type="InterPro" id="IPR001969">
    <property type="entry name" value="Aspartic_peptidase_AS"/>
</dbReference>
<accession>A0A1B7NE83</accession>
<dbReference type="OrthoDB" id="2686782at2759"/>
<feature type="non-terminal residue" evidence="5">
    <location>
        <position position="1"/>
    </location>
</feature>
<dbReference type="InterPro" id="IPR021109">
    <property type="entry name" value="Peptidase_aspartic_dom_sf"/>
</dbReference>
<dbReference type="PANTHER" id="PTHR47966:SF51">
    <property type="entry name" value="BETA-SITE APP-CLEAVING ENZYME, ISOFORM A-RELATED"/>
    <property type="match status" value="1"/>
</dbReference>
<comment type="similarity">
    <text evidence="1 3">Belongs to the peptidase A1 family.</text>
</comment>
<gene>
    <name evidence="5" type="ORF">K503DRAFT_243334</name>
</gene>
<reference evidence="5 6" key="1">
    <citation type="submission" date="2016-06" db="EMBL/GenBank/DDBJ databases">
        <title>Comparative genomics of the ectomycorrhizal sister species Rhizopogon vinicolor and Rhizopogon vesiculosus (Basidiomycota: Boletales) reveals a divergence of the mating type B locus.</title>
        <authorList>
            <consortium name="DOE Joint Genome Institute"/>
            <person name="Mujic A.B."/>
            <person name="Kuo A."/>
            <person name="Tritt A."/>
            <person name="Lipzen A."/>
            <person name="Chen C."/>
            <person name="Johnson J."/>
            <person name="Sharma A."/>
            <person name="Barry K."/>
            <person name="Grigoriev I.V."/>
            <person name="Spatafora J.W."/>
        </authorList>
    </citation>
    <scope>NUCLEOTIDE SEQUENCE [LARGE SCALE GENOMIC DNA]</scope>
    <source>
        <strain evidence="5 6">AM-OR11-026</strain>
    </source>
</reference>
<keyword evidence="6" id="KW-1185">Reference proteome</keyword>
<dbReference type="PRINTS" id="PR00792">
    <property type="entry name" value="PEPSIN"/>
</dbReference>
<dbReference type="InParanoid" id="A0A1B7NE83"/>
<dbReference type="Pfam" id="PF00026">
    <property type="entry name" value="Asp"/>
    <property type="match status" value="1"/>
</dbReference>
<dbReference type="Gene3D" id="2.40.70.10">
    <property type="entry name" value="Acid Proteases"/>
    <property type="match status" value="1"/>
</dbReference>
<dbReference type="PANTHER" id="PTHR47966">
    <property type="entry name" value="BETA-SITE APP-CLEAVING ENZYME, ISOFORM A-RELATED"/>
    <property type="match status" value="1"/>
</dbReference>
<name>A0A1B7NE83_9AGAM</name>
<dbReference type="SUPFAM" id="SSF50630">
    <property type="entry name" value="Acid proteases"/>
    <property type="match status" value="1"/>
</dbReference>
<dbReference type="InterPro" id="IPR001461">
    <property type="entry name" value="Aspartic_peptidase_A1"/>
</dbReference>
<evidence type="ECO:0000256" key="2">
    <source>
        <dbReference type="ARBA" id="ARBA00022750"/>
    </source>
</evidence>
<evidence type="ECO:0000313" key="5">
    <source>
        <dbReference type="EMBL" id="OAX43050.1"/>
    </source>
</evidence>
<dbReference type="AlphaFoldDB" id="A0A1B7NE83"/>
<dbReference type="PROSITE" id="PS00141">
    <property type="entry name" value="ASP_PROTEASE"/>
    <property type="match status" value="1"/>
</dbReference>
<evidence type="ECO:0000256" key="3">
    <source>
        <dbReference type="RuleBase" id="RU000454"/>
    </source>
</evidence>
<proteinExistence type="inferred from homology"/>
<evidence type="ECO:0000313" key="6">
    <source>
        <dbReference type="Proteomes" id="UP000092154"/>
    </source>
</evidence>
<keyword evidence="2 3" id="KW-0064">Aspartyl protease</keyword>
<dbReference type="EMBL" id="KV448145">
    <property type="protein sequence ID" value="OAX43050.1"/>
    <property type="molecule type" value="Genomic_DNA"/>
</dbReference>
<protein>
    <submittedName>
        <fullName evidence="5">Acid protease</fullName>
    </submittedName>
</protein>
<dbReference type="PROSITE" id="PS51767">
    <property type="entry name" value="PEPTIDASE_A1"/>
    <property type="match status" value="1"/>
</dbReference>
<feature type="domain" description="Peptidase A1" evidence="4">
    <location>
        <begin position="1"/>
        <end position="177"/>
    </location>
</feature>
<keyword evidence="3" id="KW-0378">Hydrolase</keyword>
<dbReference type="STRING" id="1314800.A0A1B7NE83"/>
<sequence>EEVTNGELTFGGTDATKYTGTLTYTPLTTTEPASYYWGINESITYGSTTILAETAGIVDTGTTLILLASNAYSKYQSATGATLDETTGLLRVTTTQYDDLEDLNFNVGSVSYALTPNGQIWPRALNTYLGGSSDYIYLVVNDLGTPSGEGLDFINGQTFLERFYAVFDTTNSRVGFATTSYTDATTN</sequence>
<organism evidence="5 6">
    <name type="scientific">Rhizopogon vinicolor AM-OR11-026</name>
    <dbReference type="NCBI Taxonomy" id="1314800"/>
    <lineage>
        <taxon>Eukaryota</taxon>
        <taxon>Fungi</taxon>
        <taxon>Dikarya</taxon>
        <taxon>Basidiomycota</taxon>
        <taxon>Agaricomycotina</taxon>
        <taxon>Agaricomycetes</taxon>
        <taxon>Agaricomycetidae</taxon>
        <taxon>Boletales</taxon>
        <taxon>Suillineae</taxon>
        <taxon>Rhizopogonaceae</taxon>
        <taxon>Rhizopogon</taxon>
    </lineage>
</organism>
<dbReference type="GO" id="GO:0004190">
    <property type="term" value="F:aspartic-type endopeptidase activity"/>
    <property type="evidence" value="ECO:0007669"/>
    <property type="project" value="UniProtKB-KW"/>
</dbReference>
<dbReference type="Proteomes" id="UP000092154">
    <property type="component" value="Unassembled WGS sequence"/>
</dbReference>
<dbReference type="GO" id="GO:0006508">
    <property type="term" value="P:proteolysis"/>
    <property type="evidence" value="ECO:0007669"/>
    <property type="project" value="UniProtKB-KW"/>
</dbReference>
<keyword evidence="3 5" id="KW-0645">Protease</keyword>
<dbReference type="InterPro" id="IPR033121">
    <property type="entry name" value="PEPTIDASE_A1"/>
</dbReference>